<dbReference type="AlphaFoldDB" id="A0A0C9QMW9"/>
<evidence type="ECO:0000256" key="3">
    <source>
        <dbReference type="ARBA" id="ARBA00022898"/>
    </source>
</evidence>
<dbReference type="GO" id="GO:0019346">
    <property type="term" value="P:transsulfuration"/>
    <property type="evidence" value="ECO:0007669"/>
    <property type="project" value="InterPro"/>
</dbReference>
<dbReference type="Gene3D" id="3.90.1150.10">
    <property type="entry name" value="Aspartate Aminotransferase, domain 1"/>
    <property type="match status" value="1"/>
</dbReference>
<dbReference type="InterPro" id="IPR015424">
    <property type="entry name" value="PyrdxlP-dep_Trfase"/>
</dbReference>
<dbReference type="InterPro" id="IPR000277">
    <property type="entry name" value="Cys/Met-Metab_PyrdxlP-dep_enz"/>
</dbReference>
<dbReference type="GO" id="GO:0030170">
    <property type="term" value="F:pyridoxal phosphate binding"/>
    <property type="evidence" value="ECO:0007669"/>
    <property type="project" value="InterPro"/>
</dbReference>
<dbReference type="PANTHER" id="PTHR11808:SF89">
    <property type="entry name" value="METHIONINE GAMMA-LYASE"/>
    <property type="match status" value="1"/>
</dbReference>
<dbReference type="GO" id="GO:0005737">
    <property type="term" value="C:cytoplasm"/>
    <property type="evidence" value="ECO:0007669"/>
    <property type="project" value="TreeGrafter"/>
</dbReference>
<dbReference type="EMBL" id="GCHU01020321">
    <property type="protein sequence ID" value="JAG85995.1"/>
    <property type="molecule type" value="Transcribed_RNA"/>
</dbReference>
<reference evidence="6" key="1">
    <citation type="submission" date="2015-02" db="EMBL/GenBank/DDBJ databases">
        <title>A transcriptome of Wollemia nobilis - a relic of Gondwana.</title>
        <authorList>
            <person name="Chia J.Y."/>
            <person name="Leong Y.S."/>
            <person name="Abdul Karim S."/>
            <person name="Wan Azmi N."/>
            <person name="Hercus R."/>
            <person name="Croft L."/>
        </authorList>
    </citation>
    <scope>NUCLEOTIDE SEQUENCE</scope>
    <source>
        <strain evidence="6">MaeBrown</strain>
        <tissue evidence="6">Leaf</tissue>
    </source>
</reference>
<dbReference type="InterPro" id="IPR015422">
    <property type="entry name" value="PyrdxlP-dep_Trfase_small"/>
</dbReference>
<dbReference type="FunFam" id="3.40.640.10:FF:000046">
    <property type="entry name" value="Cystathionine gamma-lyase"/>
    <property type="match status" value="1"/>
</dbReference>
<feature type="modified residue" description="N6-(pyridoxal phosphate)lysine" evidence="4">
    <location>
        <position position="223"/>
    </location>
</feature>
<name>A0A0C9QMW9_9CONI</name>
<protein>
    <submittedName>
        <fullName evidence="6">TSA: Wollemia nobilis Ref_Wollemi_Transcript_20455_1319 transcribed RNA sequence</fullName>
    </submittedName>
</protein>
<organism evidence="6">
    <name type="scientific">Wollemia nobilis</name>
    <dbReference type="NCBI Taxonomy" id="56998"/>
    <lineage>
        <taxon>Eukaryota</taxon>
        <taxon>Viridiplantae</taxon>
        <taxon>Streptophyta</taxon>
        <taxon>Embryophyta</taxon>
        <taxon>Tracheophyta</taxon>
        <taxon>Spermatophyta</taxon>
        <taxon>Pinopsida</taxon>
        <taxon>Pinidae</taxon>
        <taxon>Conifers II</taxon>
        <taxon>Araucariales</taxon>
        <taxon>Araucariaceae</taxon>
        <taxon>Wollemia</taxon>
    </lineage>
</organism>
<proteinExistence type="inferred from homology"/>
<dbReference type="GO" id="GO:0016846">
    <property type="term" value="F:carbon-sulfur lyase activity"/>
    <property type="evidence" value="ECO:0007669"/>
    <property type="project" value="TreeGrafter"/>
</dbReference>
<comment type="cofactor">
    <cofactor evidence="1 5">
        <name>pyridoxal 5'-phosphate</name>
        <dbReference type="ChEBI" id="CHEBI:597326"/>
    </cofactor>
</comment>
<accession>A0A0C9QMW9</accession>
<dbReference type="Pfam" id="PF01053">
    <property type="entry name" value="Cys_Met_Meta_PP"/>
    <property type="match status" value="1"/>
</dbReference>
<dbReference type="SUPFAM" id="SSF53383">
    <property type="entry name" value="PLP-dependent transferases"/>
    <property type="match status" value="1"/>
</dbReference>
<evidence type="ECO:0000256" key="1">
    <source>
        <dbReference type="ARBA" id="ARBA00001933"/>
    </source>
</evidence>
<evidence type="ECO:0000256" key="4">
    <source>
        <dbReference type="PIRSR" id="PIRSR001434-2"/>
    </source>
</evidence>
<dbReference type="Gene3D" id="3.40.640.10">
    <property type="entry name" value="Type I PLP-dependent aspartate aminotransferase-like (Major domain)"/>
    <property type="match status" value="1"/>
</dbReference>
<evidence type="ECO:0000313" key="6">
    <source>
        <dbReference type="EMBL" id="JAG85995.1"/>
    </source>
</evidence>
<sequence>MADKEGKGKDSVICAHAGSLCKDSGFSGKALWQSSVYEFDSLADLASAPYVYRRYSSPNSDELAKAVALLEDAQQGLATSSGMGALVAAVLSTCKAGDRILAQSDCYGVTREFLEVDASRFGIKTDFIDIHHVETLERALNKYVILDETANGHDTAAQDSKSQIVVFLESITNPCVRVADLQSISGVCKKYGAFLIVDNTFATPVRIKPIKQGADMVIHSVTKFLGGHSDLVAGVVVGSSHHIQLASKLAGRWGLTAAPLDSWLATRGIRTLQVRMERALSTTAELARRILCSSTPVKMNWSPDCAIMSIAVTGGLDGAMRAMSCFKMIRFAASMGGTSTTVSHPVSTSHKFLPCAEREAMGITDGMLRISVGLEDVEDIWSDIACGISAAATAAKP</sequence>
<keyword evidence="3 4" id="KW-0663">Pyridoxal phosphate</keyword>
<dbReference type="PANTHER" id="PTHR11808">
    <property type="entry name" value="TRANS-SULFURATION ENZYME FAMILY MEMBER"/>
    <property type="match status" value="1"/>
</dbReference>
<dbReference type="InterPro" id="IPR015421">
    <property type="entry name" value="PyrdxlP-dep_Trfase_major"/>
</dbReference>
<dbReference type="PIRSF" id="PIRSF001434">
    <property type="entry name" value="CGS"/>
    <property type="match status" value="1"/>
</dbReference>
<evidence type="ECO:0000256" key="5">
    <source>
        <dbReference type="RuleBase" id="RU362118"/>
    </source>
</evidence>
<comment type="similarity">
    <text evidence="2 5">Belongs to the trans-sulfuration enzymes family.</text>
</comment>
<evidence type="ECO:0000256" key="2">
    <source>
        <dbReference type="ARBA" id="ARBA00009077"/>
    </source>
</evidence>